<dbReference type="PROSITE" id="PS50292">
    <property type="entry name" value="PEROXIDASE_3"/>
    <property type="match status" value="1"/>
</dbReference>
<evidence type="ECO:0000256" key="2">
    <source>
        <dbReference type="ARBA" id="ARBA00022964"/>
    </source>
</evidence>
<dbReference type="GO" id="GO:0051213">
    <property type="term" value="F:dioxygenase activity"/>
    <property type="evidence" value="ECO:0007669"/>
    <property type="project" value="UniProtKB-KW"/>
</dbReference>
<dbReference type="PANTHER" id="PTHR11903">
    <property type="entry name" value="PROSTAGLANDIN G/H SYNTHASE"/>
    <property type="match status" value="1"/>
</dbReference>
<dbReference type="EMBL" id="KN818300">
    <property type="protein sequence ID" value="KIL60375.1"/>
    <property type="molecule type" value="Genomic_DNA"/>
</dbReference>
<protein>
    <submittedName>
        <fullName evidence="6">Uncharacterized protein</fullName>
    </submittedName>
</protein>
<reference evidence="6 7" key="1">
    <citation type="submission" date="2014-04" db="EMBL/GenBank/DDBJ databases">
        <title>Evolutionary Origins and Diversification of the Mycorrhizal Mutualists.</title>
        <authorList>
            <consortium name="DOE Joint Genome Institute"/>
            <consortium name="Mycorrhizal Genomics Consortium"/>
            <person name="Kohler A."/>
            <person name="Kuo A."/>
            <person name="Nagy L.G."/>
            <person name="Floudas D."/>
            <person name="Copeland A."/>
            <person name="Barry K.W."/>
            <person name="Cichocki N."/>
            <person name="Veneault-Fourrey C."/>
            <person name="LaButti K."/>
            <person name="Lindquist E.A."/>
            <person name="Lipzen A."/>
            <person name="Lundell T."/>
            <person name="Morin E."/>
            <person name="Murat C."/>
            <person name="Riley R."/>
            <person name="Ohm R."/>
            <person name="Sun H."/>
            <person name="Tunlid A."/>
            <person name="Henrissat B."/>
            <person name="Grigoriev I.V."/>
            <person name="Hibbett D.S."/>
            <person name="Martin F."/>
        </authorList>
    </citation>
    <scope>NUCLEOTIDE SEQUENCE [LARGE SCALE GENOMIC DNA]</scope>
    <source>
        <strain evidence="6 7">Koide BX008</strain>
    </source>
</reference>
<gene>
    <name evidence="6" type="ORF">M378DRAFT_26578</name>
</gene>
<evidence type="ECO:0000256" key="3">
    <source>
        <dbReference type="ARBA" id="ARBA00023002"/>
    </source>
</evidence>
<evidence type="ECO:0000313" key="6">
    <source>
        <dbReference type="EMBL" id="KIL60375.1"/>
    </source>
</evidence>
<dbReference type="Gene3D" id="1.10.640.10">
    <property type="entry name" value="Haem peroxidase domain superfamily, animal type"/>
    <property type="match status" value="1"/>
</dbReference>
<feature type="compositionally biased region" description="Polar residues" evidence="5">
    <location>
        <begin position="14"/>
        <end position="31"/>
    </location>
</feature>
<dbReference type="HOGENOM" id="CLU_405767_0_0_1"/>
<feature type="region of interest" description="Disordered" evidence="5">
    <location>
        <begin position="1"/>
        <end position="35"/>
    </location>
</feature>
<dbReference type="InterPro" id="IPR037120">
    <property type="entry name" value="Haem_peroxidase_sf_animal"/>
</dbReference>
<evidence type="ECO:0000313" key="7">
    <source>
        <dbReference type="Proteomes" id="UP000054549"/>
    </source>
</evidence>
<accession>A0A0C2SBX5</accession>
<dbReference type="Proteomes" id="UP000054549">
    <property type="component" value="Unassembled WGS sequence"/>
</dbReference>
<feature type="non-terminal residue" evidence="6">
    <location>
        <position position="678"/>
    </location>
</feature>
<dbReference type="InterPro" id="IPR010255">
    <property type="entry name" value="Haem_peroxidase_sf"/>
</dbReference>
<dbReference type="SUPFAM" id="SSF48113">
    <property type="entry name" value="Heme-dependent peroxidases"/>
    <property type="match status" value="1"/>
</dbReference>
<dbReference type="GO" id="GO:0020037">
    <property type="term" value="F:heme binding"/>
    <property type="evidence" value="ECO:0007669"/>
    <property type="project" value="InterPro"/>
</dbReference>
<dbReference type="GO" id="GO:0006631">
    <property type="term" value="P:fatty acid metabolic process"/>
    <property type="evidence" value="ECO:0007669"/>
    <property type="project" value="UniProtKB-ARBA"/>
</dbReference>
<dbReference type="GO" id="GO:0006979">
    <property type="term" value="P:response to oxidative stress"/>
    <property type="evidence" value="ECO:0007669"/>
    <property type="project" value="InterPro"/>
</dbReference>
<dbReference type="AlphaFoldDB" id="A0A0C2SBX5"/>
<keyword evidence="1" id="KW-0479">Metal-binding</keyword>
<dbReference type="InterPro" id="IPR050783">
    <property type="entry name" value="Oxylipin_biosynth_metab"/>
</dbReference>
<sequence length="678" mass="76806">MLSQRHPTFFMSANDRSSTVPPLQDPTSKNMPKSKPAGIYGFFQTTFQTVRGRFGGASQALASLPISLTNSANPFVKFSESTSIDLVNDELSKILEEYARQPARSKNLKDKDKMNRAIMKLFNKPIDNQSPDETTYFQSVRTSADGKNYPEAVTVFENILFGEPPKTHPNGISSLAFAFISILSKLSLNRGDTNQASLNHNSTSPYFDLSPLYGSNDRETDTVRTKNGSGMLWPDCFFEDRLATLPDAAPALLILWNRFHNHTAKYLLWHNEKDKNGNDTWINPSELEEGSQELLSQDDRIFNIARSITCINFMNIVKEDILKGFFGLPFVGPSVEVDVLHDVRGLMDETRIGHCPTMEAYFLYDFTSFTPPSIADKPFDTATVTDRDLRRQNYRGLNRDTNGYFDDGDLAISKRDRERVIRKIKQGQKWNVCTLNEFRESLCLKRLQSFSEWNTNPDVARAAEELYENIDNLELYPGLLAEEPTADSGFGFGRTMTWGLIADIVTRIRSDPRFTARFKEEELTKWGYHDCMTTASLSKGPFNALMPKLLHRTLPHNFPYKNTYSLYPFTIPTPGSKARIKVLINQAEPKHDLDFSRPKNKVKVLRTIEAISEVFNDPAKFPSPYNQNLCELTGGYGNMLGFDDLALHDRDLMLPMFALLPDKGAAKRIGVAFRSKAQ</sequence>
<dbReference type="GO" id="GO:0004601">
    <property type="term" value="F:peroxidase activity"/>
    <property type="evidence" value="ECO:0007669"/>
    <property type="project" value="InterPro"/>
</dbReference>
<organism evidence="6 7">
    <name type="scientific">Amanita muscaria (strain Koide BX008)</name>
    <dbReference type="NCBI Taxonomy" id="946122"/>
    <lineage>
        <taxon>Eukaryota</taxon>
        <taxon>Fungi</taxon>
        <taxon>Dikarya</taxon>
        <taxon>Basidiomycota</taxon>
        <taxon>Agaricomycotina</taxon>
        <taxon>Agaricomycetes</taxon>
        <taxon>Agaricomycetidae</taxon>
        <taxon>Agaricales</taxon>
        <taxon>Pluteineae</taxon>
        <taxon>Amanitaceae</taxon>
        <taxon>Amanita</taxon>
    </lineage>
</organism>
<dbReference type="InterPro" id="IPR019791">
    <property type="entry name" value="Haem_peroxidase_animal"/>
</dbReference>
<dbReference type="InParanoid" id="A0A0C2SBX5"/>
<evidence type="ECO:0000256" key="5">
    <source>
        <dbReference type="SAM" id="MobiDB-lite"/>
    </source>
</evidence>
<dbReference type="OrthoDB" id="3060256at2759"/>
<proteinExistence type="predicted"/>
<keyword evidence="7" id="KW-1185">Reference proteome</keyword>
<keyword evidence="4" id="KW-0408">Iron</keyword>
<evidence type="ECO:0000256" key="1">
    <source>
        <dbReference type="ARBA" id="ARBA00022723"/>
    </source>
</evidence>
<keyword evidence="2" id="KW-0223">Dioxygenase</keyword>
<name>A0A0C2SBX5_AMAMK</name>
<dbReference type="GO" id="GO:0046872">
    <property type="term" value="F:metal ion binding"/>
    <property type="evidence" value="ECO:0007669"/>
    <property type="project" value="UniProtKB-KW"/>
</dbReference>
<dbReference type="Pfam" id="PF03098">
    <property type="entry name" value="An_peroxidase"/>
    <property type="match status" value="1"/>
</dbReference>
<dbReference type="PANTHER" id="PTHR11903:SF37">
    <property type="entry name" value="PSI-PRODUCING OXYGENASE A"/>
    <property type="match status" value="1"/>
</dbReference>
<dbReference type="STRING" id="946122.A0A0C2SBX5"/>
<evidence type="ECO:0000256" key="4">
    <source>
        <dbReference type="ARBA" id="ARBA00023004"/>
    </source>
</evidence>
<keyword evidence="3" id="KW-0560">Oxidoreductase</keyword>